<comment type="caution">
    <text evidence="9">The sequence shown here is derived from an EMBL/GenBank/DDBJ whole genome shotgun (WGS) entry which is preliminary data.</text>
</comment>
<protein>
    <recommendedName>
        <fullName evidence="6">Glycerol operon regulatory protein</fullName>
    </recommendedName>
</protein>
<evidence type="ECO:0000259" key="8">
    <source>
        <dbReference type="PROSITE" id="PS51078"/>
    </source>
</evidence>
<accession>A0AB34XPG7</accession>
<dbReference type="Gene3D" id="1.10.10.10">
    <property type="entry name" value="Winged helix-like DNA-binding domain superfamily/Winged helix DNA-binding domain"/>
    <property type="match status" value="1"/>
</dbReference>
<dbReference type="InterPro" id="IPR014757">
    <property type="entry name" value="Tscrpt_reg_IclR_C"/>
</dbReference>
<evidence type="ECO:0000256" key="2">
    <source>
        <dbReference type="ARBA" id="ARBA00023015"/>
    </source>
</evidence>
<evidence type="ECO:0000313" key="10">
    <source>
        <dbReference type="Proteomes" id="UP000076612"/>
    </source>
</evidence>
<dbReference type="Pfam" id="PF01614">
    <property type="entry name" value="IclR_C"/>
    <property type="match status" value="1"/>
</dbReference>
<evidence type="ECO:0000256" key="5">
    <source>
        <dbReference type="ARBA" id="ARBA00058938"/>
    </source>
</evidence>
<evidence type="ECO:0000256" key="6">
    <source>
        <dbReference type="ARBA" id="ARBA00070406"/>
    </source>
</evidence>
<dbReference type="SMART" id="SM00419">
    <property type="entry name" value="HTH_CRP"/>
    <property type="match status" value="1"/>
</dbReference>
<dbReference type="InterPro" id="IPR036388">
    <property type="entry name" value="WH-like_DNA-bd_sf"/>
</dbReference>
<reference evidence="10" key="1">
    <citation type="submission" date="2016-01" db="EMBL/GenBank/DDBJ databases">
        <title>Draft genome of Chromobacterium sp. F49.</title>
        <authorList>
            <person name="Hong K.W."/>
        </authorList>
    </citation>
    <scope>NUCLEOTIDE SEQUENCE [LARGE SCALE GENOMIC DNA]</scope>
    <source>
        <strain evidence="10">M40</strain>
    </source>
</reference>
<dbReference type="InterPro" id="IPR050707">
    <property type="entry name" value="HTH_MetabolicPath_Reg"/>
</dbReference>
<feature type="domain" description="HTH iclR-type" evidence="7">
    <location>
        <begin position="17"/>
        <end position="78"/>
    </location>
</feature>
<dbReference type="GO" id="GO:0003677">
    <property type="term" value="F:DNA binding"/>
    <property type="evidence" value="ECO:0007669"/>
    <property type="project" value="UniProtKB-KW"/>
</dbReference>
<evidence type="ECO:0000256" key="3">
    <source>
        <dbReference type="ARBA" id="ARBA00023125"/>
    </source>
</evidence>
<keyword evidence="1" id="KW-0319">Glycerol metabolism</keyword>
<dbReference type="Gene3D" id="3.30.450.40">
    <property type="match status" value="1"/>
</dbReference>
<dbReference type="PROSITE" id="PS51078">
    <property type="entry name" value="ICLR_ED"/>
    <property type="match status" value="1"/>
</dbReference>
<dbReference type="GO" id="GO:0003700">
    <property type="term" value="F:DNA-binding transcription factor activity"/>
    <property type="evidence" value="ECO:0007669"/>
    <property type="project" value="TreeGrafter"/>
</dbReference>
<dbReference type="SMART" id="SM00346">
    <property type="entry name" value="HTH_ICLR"/>
    <property type="match status" value="1"/>
</dbReference>
<dbReference type="FunFam" id="1.10.10.10:FF:000056">
    <property type="entry name" value="IclR family transcriptional regulator"/>
    <property type="match status" value="1"/>
</dbReference>
<comment type="function">
    <text evidence="5">May be an activator protein for the gylABX operon.</text>
</comment>
<gene>
    <name evidence="9" type="ORF">AVW13_02365</name>
</gene>
<dbReference type="PANTHER" id="PTHR30136">
    <property type="entry name" value="HELIX-TURN-HELIX TRANSCRIPTIONAL REGULATOR, ICLR FAMILY"/>
    <property type="match status" value="1"/>
</dbReference>
<feature type="domain" description="IclR-ED" evidence="8">
    <location>
        <begin position="79"/>
        <end position="260"/>
    </location>
</feature>
<sequence length="269" mass="28817">MPRQATEPSNGPGQRGNTVIENTMAILRCFAPDRQELGVTEIAAQVGLHKSTVSRVLTALEHEGIVEQRASRRYRLGLGIISVAGPLLADLDVRRAAYPVLVELTESTKETTALMVWNGVEAVTVEQIPSPQQVKHTSSLGSRYQTAYSASVQVFLAEATSEAMGVLVDAKRLGGIDQDSDLDTYAMRLRANRERGYTVNNAETSPDEVGIAAPVRDHRGAVVAAVLIAAPKYRTDETAIARMGEACTRAAREITARLGGAQSSTSSSI</sequence>
<dbReference type="EMBL" id="LQQR01000034">
    <property type="protein sequence ID" value="KZE15270.1"/>
    <property type="molecule type" value="Genomic_DNA"/>
</dbReference>
<dbReference type="InterPro" id="IPR005471">
    <property type="entry name" value="Tscrpt_reg_IclR_N"/>
</dbReference>
<name>A0AB34XPG7_9MICO</name>
<dbReference type="PANTHER" id="PTHR30136:SF24">
    <property type="entry name" value="HTH-TYPE TRANSCRIPTIONAL REPRESSOR ALLR"/>
    <property type="match status" value="1"/>
</dbReference>
<dbReference type="SUPFAM" id="SSF55781">
    <property type="entry name" value="GAF domain-like"/>
    <property type="match status" value="1"/>
</dbReference>
<dbReference type="AlphaFoldDB" id="A0AB34XPG7"/>
<dbReference type="InterPro" id="IPR036390">
    <property type="entry name" value="WH_DNA-bd_sf"/>
</dbReference>
<dbReference type="PROSITE" id="PS51077">
    <property type="entry name" value="HTH_ICLR"/>
    <property type="match status" value="1"/>
</dbReference>
<evidence type="ECO:0000256" key="1">
    <source>
        <dbReference type="ARBA" id="ARBA00022798"/>
    </source>
</evidence>
<organism evidence="9 10">
    <name type="scientific">Brevibacterium casei</name>
    <dbReference type="NCBI Taxonomy" id="33889"/>
    <lineage>
        <taxon>Bacteria</taxon>
        <taxon>Bacillati</taxon>
        <taxon>Actinomycetota</taxon>
        <taxon>Actinomycetes</taxon>
        <taxon>Micrococcales</taxon>
        <taxon>Brevibacteriaceae</taxon>
        <taxon>Brevibacterium</taxon>
    </lineage>
</organism>
<evidence type="ECO:0000259" key="7">
    <source>
        <dbReference type="PROSITE" id="PS51077"/>
    </source>
</evidence>
<dbReference type="InterPro" id="IPR012318">
    <property type="entry name" value="HTH_CRP"/>
</dbReference>
<proteinExistence type="predicted"/>
<dbReference type="InterPro" id="IPR029016">
    <property type="entry name" value="GAF-like_dom_sf"/>
</dbReference>
<dbReference type="SUPFAM" id="SSF46785">
    <property type="entry name" value="Winged helix' DNA-binding domain"/>
    <property type="match status" value="1"/>
</dbReference>
<dbReference type="GO" id="GO:0045892">
    <property type="term" value="P:negative regulation of DNA-templated transcription"/>
    <property type="evidence" value="ECO:0007669"/>
    <property type="project" value="TreeGrafter"/>
</dbReference>
<keyword evidence="2" id="KW-0805">Transcription regulation</keyword>
<evidence type="ECO:0000256" key="4">
    <source>
        <dbReference type="ARBA" id="ARBA00023163"/>
    </source>
</evidence>
<keyword evidence="3" id="KW-0238">DNA-binding</keyword>
<dbReference type="Pfam" id="PF09339">
    <property type="entry name" value="HTH_IclR"/>
    <property type="match status" value="1"/>
</dbReference>
<keyword evidence="4" id="KW-0804">Transcription</keyword>
<dbReference type="GO" id="GO:0006071">
    <property type="term" value="P:glycerol metabolic process"/>
    <property type="evidence" value="ECO:0007669"/>
    <property type="project" value="UniProtKB-KW"/>
</dbReference>
<evidence type="ECO:0000313" key="9">
    <source>
        <dbReference type="EMBL" id="KZE15270.1"/>
    </source>
</evidence>
<dbReference type="Proteomes" id="UP000076612">
    <property type="component" value="Unassembled WGS sequence"/>
</dbReference>